<reference evidence="8 9" key="1">
    <citation type="journal article" date="2019" name="Int. J. Syst. Evol. Microbiol.">
        <title>The Global Catalogue of Microorganisms (GCM) 10K type strain sequencing project: providing services to taxonomists for standard genome sequencing and annotation.</title>
        <authorList>
            <consortium name="The Broad Institute Genomics Platform"/>
            <consortium name="The Broad Institute Genome Sequencing Center for Infectious Disease"/>
            <person name="Wu L."/>
            <person name="Ma J."/>
        </authorList>
    </citation>
    <scope>NUCLEOTIDE SEQUENCE [LARGE SCALE GENOMIC DNA]</scope>
    <source>
        <strain evidence="8 9">JCM 14559</strain>
    </source>
</reference>
<feature type="transmembrane region" description="Helical" evidence="7">
    <location>
        <begin position="390"/>
        <end position="410"/>
    </location>
</feature>
<evidence type="ECO:0008006" key="10">
    <source>
        <dbReference type="Google" id="ProtNLM"/>
    </source>
</evidence>
<evidence type="ECO:0000313" key="9">
    <source>
        <dbReference type="Proteomes" id="UP001500897"/>
    </source>
</evidence>
<dbReference type="InterPro" id="IPR052031">
    <property type="entry name" value="Membrane_Transporter-Flippase"/>
</dbReference>
<evidence type="ECO:0000256" key="1">
    <source>
        <dbReference type="ARBA" id="ARBA00004651"/>
    </source>
</evidence>
<accession>A0ABN2W916</accession>
<keyword evidence="6 7" id="KW-0472">Membrane</keyword>
<evidence type="ECO:0000313" key="8">
    <source>
        <dbReference type="EMBL" id="GAA2086902.1"/>
    </source>
</evidence>
<protein>
    <recommendedName>
        <fullName evidence="10">Na+-driven multidrug efflux pump</fullName>
    </recommendedName>
</protein>
<dbReference type="Proteomes" id="UP001500897">
    <property type="component" value="Unassembled WGS sequence"/>
</dbReference>
<organism evidence="8 9">
    <name type="scientific">Kitasatospora saccharophila</name>
    <dbReference type="NCBI Taxonomy" id="407973"/>
    <lineage>
        <taxon>Bacteria</taxon>
        <taxon>Bacillati</taxon>
        <taxon>Actinomycetota</taxon>
        <taxon>Actinomycetes</taxon>
        <taxon>Kitasatosporales</taxon>
        <taxon>Streptomycetaceae</taxon>
        <taxon>Kitasatospora</taxon>
    </lineage>
</organism>
<feature type="transmembrane region" description="Helical" evidence="7">
    <location>
        <begin position="142"/>
        <end position="163"/>
    </location>
</feature>
<dbReference type="PANTHER" id="PTHR43549:SF2">
    <property type="entry name" value="MULTIDRUG RESISTANCE PROTEIN NORM-RELATED"/>
    <property type="match status" value="1"/>
</dbReference>
<dbReference type="PANTHER" id="PTHR43549">
    <property type="entry name" value="MULTIDRUG RESISTANCE PROTEIN YPNP-RELATED"/>
    <property type="match status" value="1"/>
</dbReference>
<comment type="caution">
    <text evidence="8">The sequence shown here is derived from an EMBL/GenBank/DDBJ whole genome shotgun (WGS) entry which is preliminary data.</text>
</comment>
<keyword evidence="3" id="KW-1003">Cell membrane</keyword>
<keyword evidence="9" id="KW-1185">Reference proteome</keyword>
<feature type="transmembrane region" description="Helical" evidence="7">
    <location>
        <begin position="202"/>
        <end position="223"/>
    </location>
</feature>
<feature type="transmembrane region" description="Helical" evidence="7">
    <location>
        <begin position="243"/>
        <end position="265"/>
    </location>
</feature>
<feature type="transmembrane region" description="Helical" evidence="7">
    <location>
        <begin position="285"/>
        <end position="306"/>
    </location>
</feature>
<feature type="transmembrane region" description="Helical" evidence="7">
    <location>
        <begin position="422"/>
        <end position="442"/>
    </location>
</feature>
<keyword evidence="5 7" id="KW-1133">Transmembrane helix</keyword>
<feature type="transmembrane region" description="Helical" evidence="7">
    <location>
        <begin position="68"/>
        <end position="91"/>
    </location>
</feature>
<evidence type="ECO:0000256" key="5">
    <source>
        <dbReference type="ARBA" id="ARBA00022989"/>
    </source>
</evidence>
<evidence type="ECO:0000256" key="2">
    <source>
        <dbReference type="ARBA" id="ARBA00022448"/>
    </source>
</evidence>
<evidence type="ECO:0000256" key="7">
    <source>
        <dbReference type="SAM" id="Phobius"/>
    </source>
</evidence>
<dbReference type="EMBL" id="BAAANS010000003">
    <property type="protein sequence ID" value="GAA2086902.1"/>
    <property type="molecule type" value="Genomic_DNA"/>
</dbReference>
<dbReference type="RefSeq" id="WP_344550296.1">
    <property type="nucleotide sequence ID" value="NZ_BAAANS010000003.1"/>
</dbReference>
<evidence type="ECO:0000256" key="4">
    <source>
        <dbReference type="ARBA" id="ARBA00022692"/>
    </source>
</evidence>
<feature type="transmembrane region" description="Helical" evidence="7">
    <location>
        <begin position="103"/>
        <end position="122"/>
    </location>
</feature>
<dbReference type="InterPro" id="IPR002528">
    <property type="entry name" value="MATE_fam"/>
</dbReference>
<name>A0ABN2W916_9ACTN</name>
<sequence length="445" mass="45646">MGETATTVEEREEAREPVLAALAVSAGRFAGSILLGLVAGLVLQAWTVAFLGRLGPEALYVRSVYTPIGYLVLAVTEGLVVASQVSAGIAARNGRSREALKSLPTFFAVGAGLLVLQAVAVLTASGPVLDALGVAPGARHSVLVFIVAFALTSAVGLLPYLGAGVLRGLGHTGPAAWLGVLFTALSIVGTVVLHAVTGLGVLAVPIGGLPATLVVGTAVVVVLRRKQVARPALVGDRAAVRELLGLGAPVAGTFLLLSTVTFGYLRVLREAGPIEVAGFSLGQMAVGLLMVVAMAVGSGTAIAVTLRSGGNRRRINHAGLITVLRLSLPPYLLLGAAAFLLRQPLAQALTTDRAAAAVTAGYFAWVGPTLVLFGGTLALLSYLEQIGRAGVAFLLNVVYFALMLAAALLMPAPVNAEELSKLMAAGNVLGFITLWFSVRHLVLRR</sequence>
<feature type="transmembrane region" description="Helical" evidence="7">
    <location>
        <begin position="362"/>
        <end position="383"/>
    </location>
</feature>
<feature type="transmembrane region" description="Helical" evidence="7">
    <location>
        <begin position="175"/>
        <end position="196"/>
    </location>
</feature>
<keyword evidence="4 7" id="KW-0812">Transmembrane</keyword>
<dbReference type="Pfam" id="PF01554">
    <property type="entry name" value="MatE"/>
    <property type="match status" value="1"/>
</dbReference>
<proteinExistence type="predicted"/>
<gene>
    <name evidence="8" type="ORF">GCM10009759_07920</name>
</gene>
<comment type="subcellular location">
    <subcellularLocation>
        <location evidence="1">Cell membrane</location>
        <topology evidence="1">Multi-pass membrane protein</topology>
    </subcellularLocation>
</comment>
<dbReference type="CDD" id="cd12082">
    <property type="entry name" value="MATE_like"/>
    <property type="match status" value="1"/>
</dbReference>
<evidence type="ECO:0000256" key="3">
    <source>
        <dbReference type="ARBA" id="ARBA00022475"/>
    </source>
</evidence>
<feature type="transmembrane region" description="Helical" evidence="7">
    <location>
        <begin position="29"/>
        <end position="48"/>
    </location>
</feature>
<feature type="transmembrane region" description="Helical" evidence="7">
    <location>
        <begin position="318"/>
        <end position="342"/>
    </location>
</feature>
<keyword evidence="2" id="KW-0813">Transport</keyword>
<evidence type="ECO:0000256" key="6">
    <source>
        <dbReference type="ARBA" id="ARBA00023136"/>
    </source>
</evidence>